<feature type="signal peptide" evidence="1">
    <location>
        <begin position="1"/>
        <end position="25"/>
    </location>
</feature>
<keyword evidence="1" id="KW-0732">Signal</keyword>
<evidence type="ECO:0000313" key="3">
    <source>
        <dbReference type="Proteomes" id="UP001140979"/>
    </source>
</evidence>
<evidence type="ECO:0000313" key="2">
    <source>
        <dbReference type="EMBL" id="MDE1242887.1"/>
    </source>
</evidence>
<sequence>MKMFFKFKKLLAYITLGCLSVSAQAFEGPPGNEISKLGISIDNGEGTIYANGNMQAEVHIYYELVEGAQIKAIRLIDRNTRQPLQDSPYWFVDTTENEYLHVISYNQNRSSTGLPSLKTGEVHVRRYVRASRIDNVDVCLEIETMSGSMSDTCIYGETVKLQAVAPVVIDSTDFELQHVHT</sequence>
<evidence type="ECO:0000256" key="1">
    <source>
        <dbReference type="SAM" id="SignalP"/>
    </source>
</evidence>
<dbReference type="AlphaFoldDB" id="A0A9X4EV00"/>
<organism evidence="2 3">
    <name type="scientific">Vibrio aestuarianus</name>
    <dbReference type="NCBI Taxonomy" id="28171"/>
    <lineage>
        <taxon>Bacteria</taxon>
        <taxon>Pseudomonadati</taxon>
        <taxon>Pseudomonadota</taxon>
        <taxon>Gammaproteobacteria</taxon>
        <taxon>Vibrionales</taxon>
        <taxon>Vibrionaceae</taxon>
        <taxon>Vibrio</taxon>
    </lineage>
</organism>
<gene>
    <name evidence="2" type="ORF">L9W94_12155</name>
</gene>
<accession>A0A9X4EV00</accession>
<dbReference type="RefSeq" id="WP_274683395.1">
    <property type="nucleotide sequence ID" value="NZ_JAKNBA010000020.1"/>
</dbReference>
<dbReference type="Proteomes" id="UP001140979">
    <property type="component" value="Unassembled WGS sequence"/>
</dbReference>
<protein>
    <submittedName>
        <fullName evidence="2">Uncharacterized protein</fullName>
    </submittedName>
</protein>
<reference evidence="2" key="1">
    <citation type="submission" date="2022-02" db="EMBL/GenBank/DDBJ databases">
        <title>Emergence and expansion in Europe of a Vibrio aestuarianus clonal complex pathogenic for oysters.</title>
        <authorList>
            <person name="Mesnil A."/>
            <person name="Travers M.-A."/>
        </authorList>
    </citation>
    <scope>NUCLEOTIDE SEQUENCE</scope>
    <source>
        <strain evidence="2">19_064_11T1</strain>
    </source>
</reference>
<name>A0A9X4EV00_9VIBR</name>
<proteinExistence type="predicted"/>
<dbReference type="EMBL" id="JAKNBA010000020">
    <property type="protein sequence ID" value="MDE1242887.1"/>
    <property type="molecule type" value="Genomic_DNA"/>
</dbReference>
<feature type="chain" id="PRO_5040792034" evidence="1">
    <location>
        <begin position="26"/>
        <end position="181"/>
    </location>
</feature>
<comment type="caution">
    <text evidence="2">The sequence shown here is derived from an EMBL/GenBank/DDBJ whole genome shotgun (WGS) entry which is preliminary data.</text>
</comment>